<keyword evidence="3" id="KW-1185">Reference proteome</keyword>
<evidence type="ECO:0000256" key="1">
    <source>
        <dbReference type="SAM" id="MobiDB-lite"/>
    </source>
</evidence>
<proteinExistence type="predicted"/>
<organism evidence="2 3">
    <name type="scientific">Linderina pennispora</name>
    <dbReference type="NCBI Taxonomy" id="61395"/>
    <lineage>
        <taxon>Eukaryota</taxon>
        <taxon>Fungi</taxon>
        <taxon>Fungi incertae sedis</taxon>
        <taxon>Zoopagomycota</taxon>
        <taxon>Kickxellomycotina</taxon>
        <taxon>Kickxellomycetes</taxon>
        <taxon>Kickxellales</taxon>
        <taxon>Kickxellaceae</taxon>
        <taxon>Linderina</taxon>
    </lineage>
</organism>
<sequence length="220" mass="24395">MQPKLLPRSSARESQATHCRRTRGHPTPTPSLYDVDIHGTAADWENYALTMNLNSSSEHGHLSAIPEHLSPPPPVPPRSSTSPRMPILDETPLPLLPNDTAPHPPTYSQSCTVKPQVYVTSDRPSEPSAPTIGEFLRFDDMDIPHNRVQYFSTGEGGRKCMEEISRDGYMLFYALQRVELPSDKAHQESLEGRTWVAAGHGRAVECTTAGRAGHELETDY</sequence>
<dbReference type="AlphaFoldDB" id="A0A1Y1WAZ9"/>
<dbReference type="RefSeq" id="XP_040744124.1">
    <property type="nucleotide sequence ID" value="XM_040883369.1"/>
</dbReference>
<dbReference type="EMBL" id="MCFD01000005">
    <property type="protein sequence ID" value="ORX70545.1"/>
    <property type="molecule type" value="Genomic_DNA"/>
</dbReference>
<dbReference type="GeneID" id="63800017"/>
<dbReference type="OrthoDB" id="6287070at2759"/>
<feature type="region of interest" description="Disordered" evidence="1">
    <location>
        <begin position="1"/>
        <end position="34"/>
    </location>
</feature>
<name>A0A1Y1WAZ9_9FUNG</name>
<evidence type="ECO:0000313" key="2">
    <source>
        <dbReference type="EMBL" id="ORX70545.1"/>
    </source>
</evidence>
<reference evidence="2 3" key="1">
    <citation type="submission" date="2016-07" db="EMBL/GenBank/DDBJ databases">
        <title>Pervasive Adenine N6-methylation of Active Genes in Fungi.</title>
        <authorList>
            <consortium name="DOE Joint Genome Institute"/>
            <person name="Mondo S.J."/>
            <person name="Dannebaum R.O."/>
            <person name="Kuo R.C."/>
            <person name="Labutti K."/>
            <person name="Haridas S."/>
            <person name="Kuo A."/>
            <person name="Salamov A."/>
            <person name="Ahrendt S.R."/>
            <person name="Lipzen A."/>
            <person name="Sullivan W."/>
            <person name="Andreopoulos W.B."/>
            <person name="Clum A."/>
            <person name="Lindquist E."/>
            <person name="Daum C."/>
            <person name="Ramamoorthy G.K."/>
            <person name="Gryganskyi A."/>
            <person name="Culley D."/>
            <person name="Magnuson J.K."/>
            <person name="James T.Y."/>
            <person name="O'Malley M.A."/>
            <person name="Stajich J.E."/>
            <person name="Spatafora J.W."/>
            <person name="Visel A."/>
            <person name="Grigoriev I.V."/>
        </authorList>
    </citation>
    <scope>NUCLEOTIDE SEQUENCE [LARGE SCALE GENOMIC DNA]</scope>
    <source>
        <strain evidence="2 3">ATCC 12442</strain>
    </source>
</reference>
<dbReference type="Proteomes" id="UP000193922">
    <property type="component" value="Unassembled WGS sequence"/>
</dbReference>
<comment type="caution">
    <text evidence="2">The sequence shown here is derived from an EMBL/GenBank/DDBJ whole genome shotgun (WGS) entry which is preliminary data.</text>
</comment>
<gene>
    <name evidence="2" type="ORF">DL89DRAFT_135931</name>
</gene>
<feature type="region of interest" description="Disordered" evidence="1">
    <location>
        <begin position="57"/>
        <end position="86"/>
    </location>
</feature>
<accession>A0A1Y1WAZ9</accession>
<evidence type="ECO:0000313" key="3">
    <source>
        <dbReference type="Proteomes" id="UP000193922"/>
    </source>
</evidence>
<protein>
    <submittedName>
        <fullName evidence="2">Uncharacterized protein</fullName>
    </submittedName>
</protein>